<keyword evidence="4" id="KW-1185">Reference proteome</keyword>
<evidence type="ECO:0000259" key="2">
    <source>
        <dbReference type="PROSITE" id="PS50948"/>
    </source>
</evidence>
<name>A0AAD9SE88_PHOAM</name>
<feature type="domain" description="Apple" evidence="2">
    <location>
        <begin position="30"/>
        <end position="118"/>
    </location>
</feature>
<evidence type="ECO:0000256" key="1">
    <source>
        <dbReference type="SAM" id="SignalP"/>
    </source>
</evidence>
<dbReference type="SMART" id="SM00612">
    <property type="entry name" value="Kelch"/>
    <property type="match status" value="2"/>
</dbReference>
<dbReference type="InterPro" id="IPR014756">
    <property type="entry name" value="Ig_E-set"/>
</dbReference>
<dbReference type="SUPFAM" id="SSF81296">
    <property type="entry name" value="E set domains"/>
    <property type="match status" value="1"/>
</dbReference>
<dbReference type="AlphaFoldDB" id="A0AAD9SE88"/>
<dbReference type="Pfam" id="PF01344">
    <property type="entry name" value="Kelch_1"/>
    <property type="match status" value="1"/>
</dbReference>
<evidence type="ECO:0000313" key="3">
    <source>
        <dbReference type="EMBL" id="KAK2606597.1"/>
    </source>
</evidence>
<feature type="domain" description="Apple" evidence="2">
    <location>
        <begin position="127"/>
        <end position="217"/>
    </location>
</feature>
<dbReference type="Proteomes" id="UP001265746">
    <property type="component" value="Unassembled WGS sequence"/>
</dbReference>
<protein>
    <recommendedName>
        <fullName evidence="2">Apple domain-containing protein</fullName>
    </recommendedName>
</protein>
<organism evidence="3 4">
    <name type="scientific">Phomopsis amygdali</name>
    <name type="common">Fusicoccum amygdali</name>
    <dbReference type="NCBI Taxonomy" id="1214568"/>
    <lineage>
        <taxon>Eukaryota</taxon>
        <taxon>Fungi</taxon>
        <taxon>Dikarya</taxon>
        <taxon>Ascomycota</taxon>
        <taxon>Pezizomycotina</taxon>
        <taxon>Sordariomycetes</taxon>
        <taxon>Sordariomycetidae</taxon>
        <taxon>Diaporthales</taxon>
        <taxon>Diaporthaceae</taxon>
        <taxon>Diaporthe</taxon>
    </lineage>
</organism>
<evidence type="ECO:0000313" key="4">
    <source>
        <dbReference type="Proteomes" id="UP001265746"/>
    </source>
</evidence>
<dbReference type="PANTHER" id="PTHR32208:SF56">
    <property type="entry name" value="GALACTOSE OXIDASE-RELATED"/>
    <property type="match status" value="1"/>
</dbReference>
<dbReference type="Pfam" id="PF09118">
    <property type="entry name" value="GO-like_E_set"/>
    <property type="match status" value="1"/>
</dbReference>
<dbReference type="InterPro" id="IPR013783">
    <property type="entry name" value="Ig-like_fold"/>
</dbReference>
<gene>
    <name evidence="3" type="ORF">N8I77_005334</name>
</gene>
<dbReference type="InterPro" id="IPR003609">
    <property type="entry name" value="Pan_app"/>
</dbReference>
<dbReference type="CDD" id="cd02851">
    <property type="entry name" value="E_set_GO_C"/>
    <property type="match status" value="1"/>
</dbReference>
<comment type="caution">
    <text evidence="3">The sequence shown here is derived from an EMBL/GenBank/DDBJ whole genome shotgun (WGS) entry which is preliminary data.</text>
</comment>
<proteinExistence type="predicted"/>
<dbReference type="SUPFAM" id="SSF50965">
    <property type="entry name" value="Galactose oxidase, central domain"/>
    <property type="match status" value="1"/>
</dbReference>
<dbReference type="InterPro" id="IPR015202">
    <property type="entry name" value="GO-like_E_set"/>
</dbReference>
<dbReference type="Gene3D" id="2.60.40.10">
    <property type="entry name" value="Immunoglobulins"/>
    <property type="match status" value="1"/>
</dbReference>
<feature type="chain" id="PRO_5042008250" description="Apple domain-containing protein" evidence="1">
    <location>
        <begin position="22"/>
        <end position="736"/>
    </location>
</feature>
<keyword evidence="1" id="KW-0732">Signal</keyword>
<feature type="signal peptide" evidence="1">
    <location>
        <begin position="1"/>
        <end position="21"/>
    </location>
</feature>
<dbReference type="Gene3D" id="3.50.4.10">
    <property type="entry name" value="Hepatocyte Growth Factor"/>
    <property type="match status" value="1"/>
</dbReference>
<dbReference type="InterPro" id="IPR037293">
    <property type="entry name" value="Gal_Oxidase_central_sf"/>
</dbReference>
<dbReference type="PROSITE" id="PS50948">
    <property type="entry name" value="PAN"/>
    <property type="match status" value="2"/>
</dbReference>
<sequence>MARLTVAMALAITSRFGLSFAADEAALQACPNDETAFNTTTGINYNICPGTDLVGKSEREIKQINTVETCASLCEEDGLCLKAVYDTTGHVCHIKSTEDDLTWTENTRFDTVYISNKLSETTDVAKCPYTETSYQAESGDGFSLCPGTDLRGNDLQTIDNINNATDCAEQCSAIEACAKAVYDTADLVCHIKGADDDNQNTLIWYTNKRYNVIQRKTVYDPAAKGKWSDLIRLPVIPVAAYIVPSLPTPERMMFFSSFKAFDFSGATGKTQFGDLNLGTGEVSQREVANTHHDMFCPAMSSLEDGRMVISGGSDAEAVSIYNPETNEFTRAPNMTIARGYQSSCTLSDGRIFTIGGSYSGDRGGKNGEVYDADTNEWIYLPDAAVEDMLTADEGGIWRQDNHGWLLGWKNGSVFQAGPSKAQHWYGTDGKGSVLEAGTRDDDDAMCGVWAMYDAVAGKVFSAVGSADYTDSDANNRAHITTIGEPWEPSQVERMPDPAYPRGFANAAVLPDGTILVTGGQKRSLVFTDTDGIMYPELFDPVKQTWTQMAPEAVPRNYHSISILLPDATVFSGGGGLCWVASITADDSGCDRTVDHPDGQIFSPPYLFNPDGSAASRPKIDTLSTTNATAGATLKVVVQNEDVAGNSTLVLMRLGSVTHSTNSDQRRVPLVDVTATGTQMAGDIGPDGNIVNPKPVGTEYTVVLPDDYGVLLPGFYYLFAISAGGVPSVAKTFQIIL</sequence>
<dbReference type="InterPro" id="IPR011043">
    <property type="entry name" value="Gal_Oxase/kelch_b-propeller"/>
</dbReference>
<dbReference type="Pfam" id="PF00024">
    <property type="entry name" value="PAN_1"/>
    <property type="match status" value="2"/>
</dbReference>
<dbReference type="SMART" id="SM00473">
    <property type="entry name" value="PAN_AP"/>
    <property type="match status" value="2"/>
</dbReference>
<accession>A0AAD9SE88</accession>
<dbReference type="EMBL" id="JAUJFL010000003">
    <property type="protein sequence ID" value="KAK2606597.1"/>
    <property type="molecule type" value="Genomic_DNA"/>
</dbReference>
<dbReference type="InterPro" id="IPR006652">
    <property type="entry name" value="Kelch_1"/>
</dbReference>
<dbReference type="PANTHER" id="PTHR32208">
    <property type="entry name" value="SECRETED PROTEIN-RELATED"/>
    <property type="match status" value="1"/>
</dbReference>
<reference evidence="3" key="1">
    <citation type="submission" date="2023-06" db="EMBL/GenBank/DDBJ databases">
        <authorList>
            <person name="Noh H."/>
        </authorList>
    </citation>
    <scope>NUCLEOTIDE SEQUENCE</scope>
    <source>
        <strain evidence="3">DUCC20226</strain>
    </source>
</reference>
<dbReference type="Gene3D" id="2.130.10.80">
    <property type="entry name" value="Galactose oxidase/kelch, beta-propeller"/>
    <property type="match status" value="1"/>
</dbReference>